<dbReference type="EMBL" id="MCFE01000254">
    <property type="protein sequence ID" value="ORX92893.1"/>
    <property type="molecule type" value="Genomic_DNA"/>
</dbReference>
<dbReference type="Pfam" id="PF11958">
    <property type="entry name" value="DUF3472"/>
    <property type="match status" value="1"/>
</dbReference>
<dbReference type="AlphaFoldDB" id="A0A1Y1Y4I2"/>
<sequence>MYFPLLFLLYLYLAQAVDIELTFHNYNWPYLDAKSLYSSVIVPEGYAPETSYWGVYMWSFGYFGIQNMNGSVNYIMSIWNDGNKTARVDLGLLRGEPSDCENATGCIEGAVAHDLVYSEPWKPGVPYNFMLDCEGDGKTRKLSSYIFKNDHWILITQFVLPGYNECYSPPFFQFLENPAWNSGSWPLEKSASRHQRRGIYYNQYMKQVGSDEWLPGTQATPSFNPPGDKPHDEFYEVLPWPERNGVMLVSDGAKPGTEVPNPYSVVNFNISKMEPPIPLDYTPKGKHTVTRAETYMSYQVITESPVTTTITHQRWATNLQTAKEFTLTETELTTATSTVKTSATETQTYTVTLPTYVVTELTDETQVVTEVHTAIISVKPRTSTDIKVDESTVTIYETQESTVYAPAVTVYRE</sequence>
<reference evidence="2 3" key="1">
    <citation type="submission" date="2016-07" db="EMBL/GenBank/DDBJ databases">
        <title>Pervasive Adenine N6-methylation of Active Genes in Fungi.</title>
        <authorList>
            <consortium name="DOE Joint Genome Institute"/>
            <person name="Mondo S.J."/>
            <person name="Dannebaum R.O."/>
            <person name="Kuo R.C."/>
            <person name="Labutti K."/>
            <person name="Haridas S."/>
            <person name="Kuo A."/>
            <person name="Salamov A."/>
            <person name="Ahrendt S.R."/>
            <person name="Lipzen A."/>
            <person name="Sullivan W."/>
            <person name="Andreopoulos W.B."/>
            <person name="Clum A."/>
            <person name="Lindquist E."/>
            <person name="Daum C."/>
            <person name="Ramamoorthy G.K."/>
            <person name="Gryganskyi A."/>
            <person name="Culley D."/>
            <person name="Magnuson J.K."/>
            <person name="James T.Y."/>
            <person name="O'Malley M.A."/>
            <person name="Stajich J.E."/>
            <person name="Spatafora J.W."/>
            <person name="Visel A."/>
            <person name="Grigoriev I.V."/>
        </authorList>
    </citation>
    <scope>NUCLEOTIDE SEQUENCE [LARGE SCALE GENOMIC DNA]</scope>
    <source>
        <strain evidence="2 3">CBS 931.73</strain>
    </source>
</reference>
<evidence type="ECO:0008006" key="4">
    <source>
        <dbReference type="Google" id="ProtNLM"/>
    </source>
</evidence>
<gene>
    <name evidence="2" type="ORF">K493DRAFT_376078</name>
</gene>
<accession>A0A1Y1Y4I2</accession>
<comment type="caution">
    <text evidence="2">The sequence shown here is derived from an EMBL/GenBank/DDBJ whole genome shotgun (WGS) entry which is preliminary data.</text>
</comment>
<feature type="chain" id="PRO_5013276929" description="DUF5077 domain-containing protein" evidence="1">
    <location>
        <begin position="17"/>
        <end position="413"/>
    </location>
</feature>
<dbReference type="InParanoid" id="A0A1Y1Y4I2"/>
<keyword evidence="3" id="KW-1185">Reference proteome</keyword>
<feature type="signal peptide" evidence="1">
    <location>
        <begin position="1"/>
        <end position="16"/>
    </location>
</feature>
<evidence type="ECO:0000313" key="2">
    <source>
        <dbReference type="EMBL" id="ORX92893.1"/>
    </source>
</evidence>
<dbReference type="Proteomes" id="UP000193498">
    <property type="component" value="Unassembled WGS sequence"/>
</dbReference>
<dbReference type="InterPro" id="IPR021862">
    <property type="entry name" value="DUF3472"/>
</dbReference>
<proteinExistence type="predicted"/>
<organism evidence="2 3">
    <name type="scientific">Basidiobolus meristosporus CBS 931.73</name>
    <dbReference type="NCBI Taxonomy" id="1314790"/>
    <lineage>
        <taxon>Eukaryota</taxon>
        <taxon>Fungi</taxon>
        <taxon>Fungi incertae sedis</taxon>
        <taxon>Zoopagomycota</taxon>
        <taxon>Entomophthoromycotina</taxon>
        <taxon>Basidiobolomycetes</taxon>
        <taxon>Basidiobolales</taxon>
        <taxon>Basidiobolaceae</taxon>
        <taxon>Basidiobolus</taxon>
    </lineage>
</organism>
<protein>
    <recommendedName>
        <fullName evidence="4">DUF5077 domain-containing protein</fullName>
    </recommendedName>
</protein>
<dbReference type="OrthoDB" id="6338748at2759"/>
<evidence type="ECO:0000313" key="3">
    <source>
        <dbReference type="Proteomes" id="UP000193498"/>
    </source>
</evidence>
<name>A0A1Y1Y4I2_9FUNG</name>
<keyword evidence="1" id="KW-0732">Signal</keyword>
<evidence type="ECO:0000256" key="1">
    <source>
        <dbReference type="SAM" id="SignalP"/>
    </source>
</evidence>